<evidence type="ECO:0000256" key="1">
    <source>
        <dbReference type="SAM" id="MobiDB-lite"/>
    </source>
</evidence>
<comment type="caution">
    <text evidence="2">The sequence shown here is derived from an EMBL/GenBank/DDBJ whole genome shotgun (WGS) entry which is preliminary data.</text>
</comment>
<organism evidence="2 3">
    <name type="scientific">Caenorhabditis nigoni</name>
    <dbReference type="NCBI Taxonomy" id="1611254"/>
    <lineage>
        <taxon>Eukaryota</taxon>
        <taxon>Metazoa</taxon>
        <taxon>Ecdysozoa</taxon>
        <taxon>Nematoda</taxon>
        <taxon>Chromadorea</taxon>
        <taxon>Rhabditida</taxon>
        <taxon>Rhabditina</taxon>
        <taxon>Rhabditomorpha</taxon>
        <taxon>Rhabditoidea</taxon>
        <taxon>Rhabditidae</taxon>
        <taxon>Peloderinae</taxon>
        <taxon>Caenorhabditis</taxon>
    </lineage>
</organism>
<evidence type="ECO:0000313" key="3">
    <source>
        <dbReference type="Proteomes" id="UP000230233"/>
    </source>
</evidence>
<dbReference type="Proteomes" id="UP000230233">
    <property type="component" value="Chromosome II"/>
</dbReference>
<gene>
    <name evidence="2" type="primary">Cni-C33B4.4</name>
    <name evidence="2" type="synonym">Cnig_chr_II.g5857</name>
    <name evidence="2" type="ORF">B9Z55_005857</name>
</gene>
<name>A0A2G5V2P4_9PELO</name>
<reference evidence="3" key="1">
    <citation type="submission" date="2017-10" db="EMBL/GenBank/DDBJ databases">
        <title>Rapid genome shrinkage in a self-fertile nematode reveals novel sperm competition proteins.</title>
        <authorList>
            <person name="Yin D."/>
            <person name="Schwarz E.M."/>
            <person name="Thomas C.G."/>
            <person name="Felde R.L."/>
            <person name="Korf I.F."/>
            <person name="Cutter A.D."/>
            <person name="Schartner C.M."/>
            <person name="Ralston E.J."/>
            <person name="Meyer B.J."/>
            <person name="Haag E.S."/>
        </authorList>
    </citation>
    <scope>NUCLEOTIDE SEQUENCE [LARGE SCALE GENOMIC DNA]</scope>
    <source>
        <strain evidence="3">JU1422</strain>
    </source>
</reference>
<proteinExistence type="predicted"/>
<sequence length="105" mass="11572">MNNFGSSHSFFLATSHFTCTPAQNHNSFCFSEPYKTTKMSSNLVPPQVFVDTPRPHNGGSSAEDFQGLISVSLTNFVGQRPKSPKPRKSPSPRVSPMASPRMKKK</sequence>
<protein>
    <submittedName>
        <fullName evidence="2">Uncharacterized protein</fullName>
    </submittedName>
</protein>
<accession>A0A2G5V2P4</accession>
<feature type="region of interest" description="Disordered" evidence="1">
    <location>
        <begin position="45"/>
        <end position="64"/>
    </location>
</feature>
<keyword evidence="3" id="KW-1185">Reference proteome</keyword>
<dbReference type="AlphaFoldDB" id="A0A2G5V2P4"/>
<dbReference type="EMBL" id="PDUG01000002">
    <property type="protein sequence ID" value="PIC46039.1"/>
    <property type="molecule type" value="Genomic_DNA"/>
</dbReference>
<feature type="region of interest" description="Disordered" evidence="1">
    <location>
        <begin position="75"/>
        <end position="105"/>
    </location>
</feature>
<evidence type="ECO:0000313" key="2">
    <source>
        <dbReference type="EMBL" id="PIC46039.1"/>
    </source>
</evidence>
<dbReference type="OrthoDB" id="5873490at2759"/>